<accession>A0A7S4WDA3</accession>
<sequence>MATKDKDEAVDELDISPEEVQVEHAEKGVALRNVQEGEPSPGLFGFMASHPVPFLFIIPIILIVLTALGWSREDKIEDQVSNIWIPERSAFSMDKEYIRSVEGDETGPSTIVAMAVSREEEGGNLFTAESLDEIADRMMEVDQIAVTYKGNTFTMKDVCARSDAGQSGTTYEYPCVRLTPMDLFEETRWSFDESDRLTWYNDLIHPILARPRIARFGILKNFCTSGGANANDLPDILKSFKGSCDHDLLLRTNGTYALENGKPADYANPTSLLSDIGDFENNYPCKICVDNMYDGLMAKMTKGTVGMFQLLMFELNKIASDPAHANEQDAQMMLPQVQKAFAMVKQASVEEFWTYFVTRSLYAELGAVDYMNGYALLMASLLPACLAIFGGDASQCPPATVTLQEARDALLRHADHSFSAVNTGGSPFPLWLEDATGMFFGSEPVGGSGIDMNGFVHPLFGRLNSPLMSSRYFDLEKAGTAEWAPLYGAPNSTFNPFDLTQDPSWPLVQFDPIYVWFMASVTEVSASCNNGKVGGTITGNTELDQKTGAVAATRMSPEWCTQYNEPTGTDEIRTQTHFAKMWYDLLIDSEPFLGINQGEDDPYSFTTGQGCDYELTGSRYSYTGQSTDDILYSASRDLYYIDEGVSIGALDTSLLIGDVEPPNGEYNFDNPLKRVGAIQNLYFLNIPSKIVDRVKNCNRPGGPIEDLTEEDAKEILRQFKLKFEDDWSRDWDDEDSGNVQFVAFADGTFVSHSNSFRLLHSCY</sequence>
<keyword evidence="2 6" id="KW-0812">Transmembrane</keyword>
<evidence type="ECO:0000256" key="3">
    <source>
        <dbReference type="ARBA" id="ARBA00022989"/>
    </source>
</evidence>
<organism evidence="7">
    <name type="scientific">Ditylum brightwellii</name>
    <dbReference type="NCBI Taxonomy" id="49249"/>
    <lineage>
        <taxon>Eukaryota</taxon>
        <taxon>Sar</taxon>
        <taxon>Stramenopiles</taxon>
        <taxon>Ochrophyta</taxon>
        <taxon>Bacillariophyta</taxon>
        <taxon>Mediophyceae</taxon>
        <taxon>Lithodesmiophycidae</taxon>
        <taxon>Lithodesmiales</taxon>
        <taxon>Lithodesmiaceae</taxon>
        <taxon>Ditylum</taxon>
    </lineage>
</organism>
<evidence type="ECO:0000313" key="7">
    <source>
        <dbReference type="EMBL" id="CAE4644788.1"/>
    </source>
</evidence>
<reference evidence="7" key="1">
    <citation type="submission" date="2021-01" db="EMBL/GenBank/DDBJ databases">
        <authorList>
            <person name="Corre E."/>
            <person name="Pelletier E."/>
            <person name="Niang G."/>
            <person name="Scheremetjew M."/>
            <person name="Finn R."/>
            <person name="Kale V."/>
            <person name="Holt S."/>
            <person name="Cochrane G."/>
            <person name="Meng A."/>
            <person name="Brown T."/>
            <person name="Cohen L."/>
        </authorList>
    </citation>
    <scope>NUCLEOTIDE SEQUENCE</scope>
    <source>
        <strain evidence="7">GSO104</strain>
    </source>
</reference>
<evidence type="ECO:0000256" key="1">
    <source>
        <dbReference type="ARBA" id="ARBA00004141"/>
    </source>
</evidence>
<dbReference type="GO" id="GO:0008158">
    <property type="term" value="F:hedgehog receptor activity"/>
    <property type="evidence" value="ECO:0007669"/>
    <property type="project" value="TreeGrafter"/>
</dbReference>
<evidence type="ECO:0000256" key="2">
    <source>
        <dbReference type="ARBA" id="ARBA00022692"/>
    </source>
</evidence>
<gene>
    <name evidence="7" type="ORF">DBRI00130_LOCUS34764</name>
</gene>
<protein>
    <submittedName>
        <fullName evidence="7">Uncharacterized protein</fullName>
    </submittedName>
</protein>
<dbReference type="GO" id="GO:0045879">
    <property type="term" value="P:negative regulation of smoothened signaling pathway"/>
    <property type="evidence" value="ECO:0007669"/>
    <property type="project" value="TreeGrafter"/>
</dbReference>
<evidence type="ECO:0000256" key="4">
    <source>
        <dbReference type="ARBA" id="ARBA00023136"/>
    </source>
</evidence>
<evidence type="ECO:0000256" key="6">
    <source>
        <dbReference type="SAM" id="Phobius"/>
    </source>
</evidence>
<comment type="subcellular location">
    <subcellularLocation>
        <location evidence="1">Membrane</location>
        <topology evidence="1">Multi-pass membrane protein</topology>
    </subcellularLocation>
</comment>
<evidence type="ECO:0000256" key="5">
    <source>
        <dbReference type="ARBA" id="ARBA00023180"/>
    </source>
</evidence>
<feature type="transmembrane region" description="Helical" evidence="6">
    <location>
        <begin position="52"/>
        <end position="70"/>
    </location>
</feature>
<name>A0A7S4WDA3_9STRA</name>
<proteinExistence type="predicted"/>
<keyword evidence="3 6" id="KW-1133">Transmembrane helix</keyword>
<dbReference type="PANTHER" id="PTHR46022:SF1">
    <property type="entry name" value="PROTEIN PATCHED"/>
    <property type="match status" value="1"/>
</dbReference>
<dbReference type="EMBL" id="HBNS01044903">
    <property type="protein sequence ID" value="CAE4644788.1"/>
    <property type="molecule type" value="Transcribed_RNA"/>
</dbReference>
<keyword evidence="5" id="KW-0325">Glycoprotein</keyword>
<dbReference type="GO" id="GO:0005119">
    <property type="term" value="F:smoothened binding"/>
    <property type="evidence" value="ECO:0007669"/>
    <property type="project" value="TreeGrafter"/>
</dbReference>
<dbReference type="GO" id="GO:0005886">
    <property type="term" value="C:plasma membrane"/>
    <property type="evidence" value="ECO:0007669"/>
    <property type="project" value="TreeGrafter"/>
</dbReference>
<dbReference type="PANTHER" id="PTHR46022">
    <property type="entry name" value="PROTEIN PATCHED"/>
    <property type="match status" value="1"/>
</dbReference>
<dbReference type="GO" id="GO:0097108">
    <property type="term" value="F:hedgehog family protein binding"/>
    <property type="evidence" value="ECO:0007669"/>
    <property type="project" value="TreeGrafter"/>
</dbReference>
<keyword evidence="4 6" id="KW-0472">Membrane</keyword>
<dbReference type="AlphaFoldDB" id="A0A7S4WDA3"/>